<dbReference type="InterPro" id="IPR051015">
    <property type="entry name" value="EvgA-like"/>
</dbReference>
<feature type="compositionally biased region" description="Basic and acidic residues" evidence="3">
    <location>
        <begin position="126"/>
        <end position="140"/>
    </location>
</feature>
<feature type="domain" description="Response regulatory" evidence="5">
    <location>
        <begin position="5"/>
        <end position="122"/>
    </location>
</feature>
<feature type="modified residue" description="4-aspartylphosphate" evidence="2">
    <location>
        <position position="57"/>
    </location>
</feature>
<dbReference type="EMBL" id="BAABBQ010000001">
    <property type="protein sequence ID" value="GAA4018946.1"/>
    <property type="molecule type" value="Genomic_DNA"/>
</dbReference>
<dbReference type="CDD" id="cd06170">
    <property type="entry name" value="LuxR_C_like"/>
    <property type="match status" value="1"/>
</dbReference>
<evidence type="ECO:0000256" key="3">
    <source>
        <dbReference type="SAM" id="MobiDB-lite"/>
    </source>
</evidence>
<keyword evidence="1" id="KW-0238">DNA-binding</keyword>
<sequence>MDPIRVLIAHEDALARRYLIGLLDYPPERGSCLEACNYRELVEQLTTHKDMRFAIIDLALPELVVDSRFRALCAEFPGLYLVFLFSSLSPDDAARLKDLRIASLLAKSTPEEVLAKTLRQISALADDGRDRPTDPDHDPQHSPFEPIKLTARQADVMRLLSEGHSNREIARRLKLAEGTVKCHVNAGFRILGVHNRVSAARAFRENYSLIAPESERDSLAG</sequence>
<evidence type="ECO:0000259" key="4">
    <source>
        <dbReference type="PROSITE" id="PS50043"/>
    </source>
</evidence>
<proteinExistence type="predicted"/>
<evidence type="ECO:0000259" key="5">
    <source>
        <dbReference type="PROSITE" id="PS50110"/>
    </source>
</evidence>
<dbReference type="PROSITE" id="PS50043">
    <property type="entry name" value="HTH_LUXR_2"/>
    <property type="match status" value="1"/>
</dbReference>
<dbReference type="Gene3D" id="3.40.50.2300">
    <property type="match status" value="1"/>
</dbReference>
<dbReference type="PANTHER" id="PTHR45566">
    <property type="entry name" value="HTH-TYPE TRANSCRIPTIONAL REGULATOR YHJB-RELATED"/>
    <property type="match status" value="1"/>
</dbReference>
<dbReference type="SMART" id="SM00421">
    <property type="entry name" value="HTH_LUXR"/>
    <property type="match status" value="1"/>
</dbReference>
<dbReference type="Proteomes" id="UP001500235">
    <property type="component" value="Unassembled WGS sequence"/>
</dbReference>
<comment type="caution">
    <text evidence="6">The sequence shown here is derived from an EMBL/GenBank/DDBJ whole genome shotgun (WGS) entry which is preliminary data.</text>
</comment>
<evidence type="ECO:0000256" key="2">
    <source>
        <dbReference type="PROSITE-ProRule" id="PRU00169"/>
    </source>
</evidence>
<gene>
    <name evidence="6" type="ORF">GCM10022280_18270</name>
</gene>
<feature type="domain" description="HTH luxR-type" evidence="4">
    <location>
        <begin position="142"/>
        <end position="207"/>
    </location>
</feature>
<dbReference type="Gene3D" id="1.10.10.10">
    <property type="entry name" value="Winged helix-like DNA-binding domain superfamily/Winged helix DNA-binding domain"/>
    <property type="match status" value="1"/>
</dbReference>
<organism evidence="6 7">
    <name type="scientific">Sphingomonas swuensis</name>
    <dbReference type="NCBI Taxonomy" id="977800"/>
    <lineage>
        <taxon>Bacteria</taxon>
        <taxon>Pseudomonadati</taxon>
        <taxon>Pseudomonadota</taxon>
        <taxon>Alphaproteobacteria</taxon>
        <taxon>Sphingomonadales</taxon>
        <taxon>Sphingomonadaceae</taxon>
        <taxon>Sphingomonas</taxon>
    </lineage>
</organism>
<dbReference type="SUPFAM" id="SSF46894">
    <property type="entry name" value="C-terminal effector domain of the bipartite response regulators"/>
    <property type="match status" value="1"/>
</dbReference>
<protein>
    <submittedName>
        <fullName evidence="6">Response regulator transcription factor</fullName>
    </submittedName>
</protein>
<name>A0ABP7T026_9SPHN</name>
<keyword evidence="7" id="KW-1185">Reference proteome</keyword>
<dbReference type="Pfam" id="PF00196">
    <property type="entry name" value="GerE"/>
    <property type="match status" value="1"/>
</dbReference>
<dbReference type="InterPro" id="IPR036388">
    <property type="entry name" value="WH-like_DNA-bd_sf"/>
</dbReference>
<dbReference type="SUPFAM" id="SSF52172">
    <property type="entry name" value="CheY-like"/>
    <property type="match status" value="1"/>
</dbReference>
<dbReference type="InterPro" id="IPR016032">
    <property type="entry name" value="Sig_transdc_resp-reg_C-effctor"/>
</dbReference>
<evidence type="ECO:0000313" key="6">
    <source>
        <dbReference type="EMBL" id="GAA4018946.1"/>
    </source>
</evidence>
<dbReference type="PROSITE" id="PS50110">
    <property type="entry name" value="RESPONSE_REGULATORY"/>
    <property type="match status" value="1"/>
</dbReference>
<dbReference type="InterPro" id="IPR011006">
    <property type="entry name" value="CheY-like_superfamily"/>
</dbReference>
<evidence type="ECO:0000313" key="7">
    <source>
        <dbReference type="Proteomes" id="UP001500235"/>
    </source>
</evidence>
<evidence type="ECO:0000256" key="1">
    <source>
        <dbReference type="ARBA" id="ARBA00023125"/>
    </source>
</evidence>
<dbReference type="PRINTS" id="PR00038">
    <property type="entry name" value="HTHLUXR"/>
</dbReference>
<dbReference type="InterPro" id="IPR001789">
    <property type="entry name" value="Sig_transdc_resp-reg_receiver"/>
</dbReference>
<keyword evidence="2" id="KW-0597">Phosphoprotein</keyword>
<dbReference type="PANTHER" id="PTHR45566:SF1">
    <property type="entry name" value="HTH-TYPE TRANSCRIPTIONAL REGULATOR YHJB-RELATED"/>
    <property type="match status" value="1"/>
</dbReference>
<dbReference type="InterPro" id="IPR000792">
    <property type="entry name" value="Tscrpt_reg_LuxR_C"/>
</dbReference>
<accession>A0ABP7T026</accession>
<feature type="region of interest" description="Disordered" evidence="3">
    <location>
        <begin position="125"/>
        <end position="146"/>
    </location>
</feature>
<reference evidence="7" key="1">
    <citation type="journal article" date="2019" name="Int. J. Syst. Evol. Microbiol.">
        <title>The Global Catalogue of Microorganisms (GCM) 10K type strain sequencing project: providing services to taxonomists for standard genome sequencing and annotation.</title>
        <authorList>
            <consortium name="The Broad Institute Genomics Platform"/>
            <consortium name="The Broad Institute Genome Sequencing Center for Infectious Disease"/>
            <person name="Wu L."/>
            <person name="Ma J."/>
        </authorList>
    </citation>
    <scope>NUCLEOTIDE SEQUENCE [LARGE SCALE GENOMIC DNA]</scope>
    <source>
        <strain evidence="7">JCM 17563</strain>
    </source>
</reference>